<feature type="transmembrane region" description="Helical" evidence="2">
    <location>
        <begin position="659"/>
        <end position="680"/>
    </location>
</feature>
<keyword evidence="4" id="KW-1185">Reference proteome</keyword>
<dbReference type="PROSITE" id="PS50835">
    <property type="entry name" value="IG_LIKE"/>
    <property type="match status" value="1"/>
</dbReference>
<accession>A0A1I8IYP7</accession>
<dbReference type="InterPro" id="IPR036179">
    <property type="entry name" value="Ig-like_dom_sf"/>
</dbReference>
<keyword evidence="2" id="KW-0812">Transmembrane</keyword>
<dbReference type="InterPro" id="IPR013783">
    <property type="entry name" value="Ig-like_fold"/>
</dbReference>
<name>A0A1I8IYP7_9PLAT</name>
<keyword evidence="2" id="KW-1133">Transmembrane helix</keyword>
<evidence type="ECO:0000313" key="4">
    <source>
        <dbReference type="Proteomes" id="UP000095280"/>
    </source>
</evidence>
<feature type="compositionally biased region" description="Polar residues" evidence="1">
    <location>
        <begin position="366"/>
        <end position="393"/>
    </location>
</feature>
<feature type="domain" description="Ig-like" evidence="3">
    <location>
        <begin position="321"/>
        <end position="414"/>
    </location>
</feature>
<keyword evidence="2" id="KW-0472">Membrane</keyword>
<dbReference type="SUPFAM" id="SSF48726">
    <property type="entry name" value="Immunoglobulin"/>
    <property type="match status" value="1"/>
</dbReference>
<dbReference type="Gene3D" id="2.60.40.10">
    <property type="entry name" value="Immunoglobulins"/>
    <property type="match status" value="1"/>
</dbReference>
<evidence type="ECO:0000256" key="1">
    <source>
        <dbReference type="SAM" id="MobiDB-lite"/>
    </source>
</evidence>
<evidence type="ECO:0000256" key="2">
    <source>
        <dbReference type="SAM" id="Phobius"/>
    </source>
</evidence>
<proteinExistence type="predicted"/>
<evidence type="ECO:0000259" key="3">
    <source>
        <dbReference type="PROSITE" id="PS50835"/>
    </source>
</evidence>
<evidence type="ECO:0000313" key="5">
    <source>
        <dbReference type="WBParaSite" id="maker-uti_cns_0029012-snap-gene-0.1-mRNA-1"/>
    </source>
</evidence>
<dbReference type="Proteomes" id="UP000095280">
    <property type="component" value="Unplaced"/>
</dbReference>
<sequence>MSFDLISYFSVPVSLSYQNGTLFCSLECNSQTITTVSAQIPEIKEPCITRFLLPPDSNWIDGATVNLTADSSQGNWLATSHSCFLQSEGVPNSTLRIVSSTNSSSTFSVTVSRRWGSSASVACLVNQSGLIETWARHPLPAALYPVRSASIRLAAPQIRANSSAQILLLASNRGNPPSLHSCSASGRNLTQIMPLVMKEGEPVSVSVRSVGGNPEPSHWCWLRTAQGGNLNMSSTDGTQSDQTGSIAMSTNFSANSTRRMDGAAFAVPDPISSASIRIPSGGIRSGSNVKVELLASDRGNPPAQHFCQLDGRSLSKRKDPPNNSWTATQPLVMKEGEPVSVSVRSVGGNPEPSHRCWLRTAQGGNISMSSTDGTQSDQTGSIAKSTNFSANSTRRMDGGSVACSVSQTGLEDLSSNFLQNITVFYRNRNLSVHLSSRRIRNGSAVRVTLLASGQGNPPGRHSCRVAQRGLTQIQRPVESNASSVWTIDVLTSDNGNNISCKVEQAASNGSIIFKQWMDGGSVACSVSQTGLEDLSSSNFRQNITVFYEPYVNLSDPSFNGTSFSAMLNISDGNPSPEAQCFANGAQLNSSDTALALQTGQASHSLTHLLEAHNDEINISCVISQHGKVNFSKTHYWILNSTDDAPTKLPIIRGNGNKNLLFLLPVLLLLLLLLVAVPVLLRRRRGVTLGEPSGKQVNDSYRHTSLELEQDFMRSHYLY</sequence>
<dbReference type="AlphaFoldDB" id="A0A1I8IYP7"/>
<reference evidence="5" key="1">
    <citation type="submission" date="2016-11" db="UniProtKB">
        <authorList>
            <consortium name="WormBaseParasite"/>
        </authorList>
    </citation>
    <scope>IDENTIFICATION</scope>
</reference>
<feature type="region of interest" description="Disordered" evidence="1">
    <location>
        <begin position="366"/>
        <end position="397"/>
    </location>
</feature>
<dbReference type="InterPro" id="IPR007110">
    <property type="entry name" value="Ig-like_dom"/>
</dbReference>
<protein>
    <submittedName>
        <fullName evidence="5">Ig-like domain-containing protein</fullName>
    </submittedName>
</protein>
<organism evidence="4 5">
    <name type="scientific">Macrostomum lignano</name>
    <dbReference type="NCBI Taxonomy" id="282301"/>
    <lineage>
        <taxon>Eukaryota</taxon>
        <taxon>Metazoa</taxon>
        <taxon>Spiralia</taxon>
        <taxon>Lophotrochozoa</taxon>
        <taxon>Platyhelminthes</taxon>
        <taxon>Rhabditophora</taxon>
        <taxon>Macrostomorpha</taxon>
        <taxon>Macrostomida</taxon>
        <taxon>Macrostomidae</taxon>
        <taxon>Macrostomum</taxon>
    </lineage>
</organism>
<dbReference type="WBParaSite" id="maker-uti_cns_0029012-snap-gene-0.1-mRNA-1">
    <property type="protein sequence ID" value="maker-uti_cns_0029012-snap-gene-0.1-mRNA-1"/>
    <property type="gene ID" value="maker-uti_cns_0029012-snap-gene-0.1"/>
</dbReference>